<keyword evidence="2" id="KW-1185">Reference proteome</keyword>
<gene>
    <name evidence="1" type="ORF">ABZZ21_42090</name>
</gene>
<evidence type="ECO:0000313" key="1">
    <source>
        <dbReference type="EMBL" id="MET9851019.1"/>
    </source>
</evidence>
<organism evidence="1 2">
    <name type="scientific">Streptomyces ossamyceticus</name>
    <dbReference type="NCBI Taxonomy" id="249581"/>
    <lineage>
        <taxon>Bacteria</taxon>
        <taxon>Bacillati</taxon>
        <taxon>Actinomycetota</taxon>
        <taxon>Actinomycetes</taxon>
        <taxon>Kitasatosporales</taxon>
        <taxon>Streptomycetaceae</taxon>
        <taxon>Streptomyces</taxon>
    </lineage>
</organism>
<accession>A0ABV2VB16</accession>
<comment type="caution">
    <text evidence="1">The sequence shown here is derived from an EMBL/GenBank/DDBJ whole genome shotgun (WGS) entry which is preliminary data.</text>
</comment>
<evidence type="ECO:0000313" key="2">
    <source>
        <dbReference type="Proteomes" id="UP001550210"/>
    </source>
</evidence>
<dbReference type="Proteomes" id="UP001550210">
    <property type="component" value="Unassembled WGS sequence"/>
</dbReference>
<dbReference type="EMBL" id="JBEXPZ010000094">
    <property type="protein sequence ID" value="MET9851019.1"/>
    <property type="molecule type" value="Genomic_DNA"/>
</dbReference>
<dbReference type="RefSeq" id="WP_355404656.1">
    <property type="nucleotide sequence ID" value="NZ_JBEXPZ010000094.1"/>
</dbReference>
<sequence>MDGDRAMIGPWLAKVRTKLNADQLPSEQEELVSATLAEHGIDLVRAPGTIGPSNS</sequence>
<name>A0ABV2VB16_9ACTN</name>
<proteinExistence type="predicted"/>
<reference evidence="1 2" key="1">
    <citation type="submission" date="2024-06" db="EMBL/GenBank/DDBJ databases">
        <title>The Natural Products Discovery Center: Release of the First 8490 Sequenced Strains for Exploring Actinobacteria Biosynthetic Diversity.</title>
        <authorList>
            <person name="Kalkreuter E."/>
            <person name="Kautsar S.A."/>
            <person name="Yang D."/>
            <person name="Bader C.D."/>
            <person name="Teijaro C.N."/>
            <person name="Fluegel L."/>
            <person name="Davis C.M."/>
            <person name="Simpson J.R."/>
            <person name="Lauterbach L."/>
            <person name="Steele A.D."/>
            <person name="Gui C."/>
            <person name="Meng S."/>
            <person name="Li G."/>
            <person name="Viehrig K."/>
            <person name="Ye F."/>
            <person name="Su P."/>
            <person name="Kiefer A.F."/>
            <person name="Nichols A."/>
            <person name="Cepeda A.J."/>
            <person name="Yan W."/>
            <person name="Fan B."/>
            <person name="Jiang Y."/>
            <person name="Adhikari A."/>
            <person name="Zheng C.-J."/>
            <person name="Schuster L."/>
            <person name="Cowan T.M."/>
            <person name="Smanski M.J."/>
            <person name="Chevrette M.G."/>
            <person name="De Carvalho L.P.S."/>
            <person name="Shen B."/>
        </authorList>
    </citation>
    <scope>NUCLEOTIDE SEQUENCE [LARGE SCALE GENOMIC DNA]</scope>
    <source>
        <strain evidence="1 2">NPDC006434</strain>
    </source>
</reference>
<protein>
    <submittedName>
        <fullName evidence="1">Uncharacterized protein</fullName>
    </submittedName>
</protein>